<organism evidence="2 3">
    <name type="scientific">Salibacterium halotolerans</name>
    <dbReference type="NCBI Taxonomy" id="1884432"/>
    <lineage>
        <taxon>Bacteria</taxon>
        <taxon>Bacillati</taxon>
        <taxon>Bacillota</taxon>
        <taxon>Bacilli</taxon>
        <taxon>Bacillales</taxon>
        <taxon>Bacillaceae</taxon>
    </lineage>
</organism>
<evidence type="ECO:0000313" key="2">
    <source>
        <dbReference type="EMBL" id="SFP99575.1"/>
    </source>
</evidence>
<dbReference type="EMBL" id="FOXD01000014">
    <property type="protein sequence ID" value="SFP99575.1"/>
    <property type="molecule type" value="Genomic_DNA"/>
</dbReference>
<evidence type="ECO:0000259" key="1">
    <source>
        <dbReference type="PROSITE" id="PS50943"/>
    </source>
</evidence>
<reference evidence="3" key="1">
    <citation type="submission" date="2016-10" db="EMBL/GenBank/DDBJ databases">
        <authorList>
            <person name="Varghese N."/>
            <person name="Submissions S."/>
        </authorList>
    </citation>
    <scope>NUCLEOTIDE SEQUENCE [LARGE SCALE GENOMIC DNA]</scope>
    <source>
        <strain evidence="3">S7</strain>
    </source>
</reference>
<accession>A0A1I5UWD9</accession>
<protein>
    <submittedName>
        <fullName evidence="2">DNA-binding transcriptional regulator, XRE family</fullName>
    </submittedName>
</protein>
<dbReference type="Gene3D" id="1.10.260.40">
    <property type="entry name" value="lambda repressor-like DNA-binding domains"/>
    <property type="match status" value="1"/>
</dbReference>
<evidence type="ECO:0000313" key="3">
    <source>
        <dbReference type="Proteomes" id="UP000198892"/>
    </source>
</evidence>
<name>A0A1I5UWD9_9BACI</name>
<dbReference type="InterPro" id="IPR010982">
    <property type="entry name" value="Lambda_DNA-bd_dom_sf"/>
</dbReference>
<sequence length="71" mass="8335">MEVEVVIKINDILHKEDISLRELSRRADVRHAALSELANGKRKRIEFDHIKRISEAMQITDIREIIDIKTN</sequence>
<proteinExistence type="predicted"/>
<keyword evidence="2" id="KW-0238">DNA-binding</keyword>
<dbReference type="PROSITE" id="PS50943">
    <property type="entry name" value="HTH_CROC1"/>
    <property type="match status" value="1"/>
</dbReference>
<dbReference type="Pfam" id="PF13443">
    <property type="entry name" value="HTH_26"/>
    <property type="match status" value="1"/>
</dbReference>
<dbReference type="AlphaFoldDB" id="A0A1I5UWD9"/>
<dbReference type="GO" id="GO:0003677">
    <property type="term" value="F:DNA binding"/>
    <property type="evidence" value="ECO:0007669"/>
    <property type="project" value="UniProtKB-KW"/>
</dbReference>
<feature type="domain" description="HTH cro/C1-type" evidence="1">
    <location>
        <begin position="9"/>
        <end position="65"/>
    </location>
</feature>
<gene>
    <name evidence="2" type="ORF">SAMN05518683_11482</name>
</gene>
<dbReference type="OrthoDB" id="2186666at2"/>
<dbReference type="SUPFAM" id="SSF47413">
    <property type="entry name" value="lambda repressor-like DNA-binding domains"/>
    <property type="match status" value="1"/>
</dbReference>
<dbReference type="Proteomes" id="UP000198892">
    <property type="component" value="Unassembled WGS sequence"/>
</dbReference>
<dbReference type="SMART" id="SM00530">
    <property type="entry name" value="HTH_XRE"/>
    <property type="match status" value="1"/>
</dbReference>
<dbReference type="InterPro" id="IPR001387">
    <property type="entry name" value="Cro/C1-type_HTH"/>
</dbReference>
<keyword evidence="3" id="KW-1185">Reference proteome</keyword>
<dbReference type="RefSeq" id="WP_093337968.1">
    <property type="nucleotide sequence ID" value="NZ_FOXD01000014.1"/>
</dbReference>
<dbReference type="STRING" id="1884432.SAMN05518683_11482"/>